<dbReference type="InterPro" id="IPR011042">
    <property type="entry name" value="6-blade_b-propeller_TolB-like"/>
</dbReference>
<evidence type="ECO:0000313" key="2">
    <source>
        <dbReference type="Proteomes" id="UP000095280"/>
    </source>
</evidence>
<accession>A0A1I8IU42</accession>
<evidence type="ECO:0000256" key="1">
    <source>
        <dbReference type="SAM" id="MobiDB-lite"/>
    </source>
</evidence>
<dbReference type="Gene3D" id="2.120.10.30">
    <property type="entry name" value="TolB, C-terminal domain"/>
    <property type="match status" value="1"/>
</dbReference>
<evidence type="ECO:0000313" key="3">
    <source>
        <dbReference type="WBParaSite" id="maker-uti_cns_0017221-snap-gene-0.2-mRNA-1"/>
    </source>
</evidence>
<feature type="region of interest" description="Disordered" evidence="1">
    <location>
        <begin position="1"/>
        <end position="36"/>
    </location>
</feature>
<reference evidence="3" key="1">
    <citation type="submission" date="2016-11" db="UniProtKB">
        <authorList>
            <consortium name="WormBaseParasite"/>
        </authorList>
    </citation>
    <scope>IDENTIFICATION</scope>
</reference>
<feature type="compositionally biased region" description="Low complexity" evidence="1">
    <location>
        <begin position="11"/>
        <end position="24"/>
    </location>
</feature>
<feature type="region of interest" description="Disordered" evidence="1">
    <location>
        <begin position="101"/>
        <end position="127"/>
    </location>
</feature>
<organism evidence="2 3">
    <name type="scientific">Macrostomum lignano</name>
    <dbReference type="NCBI Taxonomy" id="282301"/>
    <lineage>
        <taxon>Eukaryota</taxon>
        <taxon>Metazoa</taxon>
        <taxon>Spiralia</taxon>
        <taxon>Lophotrochozoa</taxon>
        <taxon>Platyhelminthes</taxon>
        <taxon>Rhabditophora</taxon>
        <taxon>Macrostomorpha</taxon>
        <taxon>Macrostomida</taxon>
        <taxon>Macrostomidae</taxon>
        <taxon>Macrostomum</taxon>
    </lineage>
</organism>
<feature type="compositionally biased region" description="Acidic residues" evidence="1">
    <location>
        <begin position="1"/>
        <end position="10"/>
    </location>
</feature>
<feature type="compositionally biased region" description="Gly residues" evidence="1">
    <location>
        <begin position="104"/>
        <end position="120"/>
    </location>
</feature>
<protein>
    <submittedName>
        <fullName evidence="3">RING-type domain-containing protein</fullName>
    </submittedName>
</protein>
<keyword evidence="2" id="KW-1185">Reference proteome</keyword>
<dbReference type="WBParaSite" id="maker-uti_cns_0017221-snap-gene-0.2-mRNA-1">
    <property type="protein sequence ID" value="maker-uti_cns_0017221-snap-gene-0.2-mRNA-1"/>
    <property type="gene ID" value="maker-uti_cns_0017221-snap-gene-0.2"/>
</dbReference>
<sequence length="646" mass="69435">RQQAADEGEADGFAAAEAAESQAEQPDKQGGCRRYQAHDEGELRFSKVGCGIGEEEREKEDGSFDIFNSIICSTACSSFLSCRADAFNWFVSVPIMSEVAEGTDPGGSGSGSDRGSGGGNPSSTSAESQTCEVCNEFATNPSPFSGRQLCFNHVLEELNTAREMNISAVDLIQPYMESAGAMKALMKQEEQKLLKQKENVNKVFDAMQASINAWGRRSIQSLTACSNRLKFIEETRQLADQKDLELAEAKQQGDKNRIVQLINEINSLRVQQMAQTAIAEQEYANGPSSDEAVQRQLGQLTRASALLSSQLKKMGIAGANASAARTMFPKCHTIQFDDRVEWVAACPDSSGFYGNSDGRVVSIADLTSSGIDDPEAAGCTPLPEPCLVARVRGCSYLSVLSTDGAVRLSSHCQSNQWQEAVCGLHCDRQLLFVGQKSSVTVTDLSGRLIRVIPAPDDGFSIRGIGGNSHGSLYLSSGNKIAVMAKATGQLQTMITLDEIPDAELRSVAFHQDCLLAADMRHGKVYRLLADSPHTVLVAHPTKRTGLDNFHRPLDAAVDSRNRLYISESGRDAIRVVSAGTDGASLCSIESEPAPRGGTEDRPVAGFPCGLAIVPAVPGGARLASNRKELLVVADLFKKQLVVYKIR</sequence>
<proteinExistence type="predicted"/>
<name>A0A1I8IU42_9PLAT</name>
<dbReference type="Proteomes" id="UP000095280">
    <property type="component" value="Unplaced"/>
</dbReference>
<dbReference type="SUPFAM" id="SSF63829">
    <property type="entry name" value="Calcium-dependent phosphotriesterase"/>
    <property type="match status" value="1"/>
</dbReference>
<dbReference type="AlphaFoldDB" id="A0A1I8IU42"/>